<organism evidence="2 3">
    <name type="scientific">Pleomassaria siparia CBS 279.74</name>
    <dbReference type="NCBI Taxonomy" id="1314801"/>
    <lineage>
        <taxon>Eukaryota</taxon>
        <taxon>Fungi</taxon>
        <taxon>Dikarya</taxon>
        <taxon>Ascomycota</taxon>
        <taxon>Pezizomycotina</taxon>
        <taxon>Dothideomycetes</taxon>
        <taxon>Pleosporomycetidae</taxon>
        <taxon>Pleosporales</taxon>
        <taxon>Pleomassariaceae</taxon>
        <taxon>Pleomassaria</taxon>
    </lineage>
</organism>
<feature type="compositionally biased region" description="Low complexity" evidence="1">
    <location>
        <begin position="70"/>
        <end position="85"/>
    </location>
</feature>
<dbReference type="Proteomes" id="UP000799428">
    <property type="component" value="Unassembled WGS sequence"/>
</dbReference>
<sequence>MSTETPSSPKESPSKSLTPSWALSFYRRQRSPRQSQSALDLKKRSQSVSQSASPSASQSQPGGLLVPQLTSISTSDSDESPSIRSSRSRGRGSFKDMMNRLRSSSSVTLVDEGIQESDFKHIDNWYHGFDRYNQLVTTQTSPNQSYESEEFSRISNTLTKNCGGRFLHGLPEAVFDFSLLWCPAGSLTRKDSQEPSWSWTGWEGPVNFPFDVTNSPDLQSTPKSDGQLFRSEVTQYHVGPQSAPYTVRREKKEADLRIQFPPYFHAPRGSDASVDSNTLFFTAYTIPAEGFSIEQLTYENKEIPCSHLINESKQHCGVIMDFEEAISAPSSTGPFEFILVSRNLRREPLTHTRRPAVPTIHPPGTPIWDGTRFVWDQEVVDFDEEVFATGPWKVLNVVLIKWVGDHAERVAVARIHEDAWLKLSPVKKHIVLR</sequence>
<name>A0A6G1K0K2_9PLEO</name>
<keyword evidence="3" id="KW-1185">Reference proteome</keyword>
<accession>A0A6G1K0K2</accession>
<evidence type="ECO:0000256" key="1">
    <source>
        <dbReference type="SAM" id="MobiDB-lite"/>
    </source>
</evidence>
<feature type="region of interest" description="Disordered" evidence="1">
    <location>
        <begin position="1"/>
        <end position="98"/>
    </location>
</feature>
<protein>
    <submittedName>
        <fullName evidence="2">Uncharacterized protein</fullName>
    </submittedName>
</protein>
<feature type="compositionally biased region" description="Low complexity" evidence="1">
    <location>
        <begin position="1"/>
        <end position="20"/>
    </location>
</feature>
<proteinExistence type="predicted"/>
<evidence type="ECO:0000313" key="3">
    <source>
        <dbReference type="Proteomes" id="UP000799428"/>
    </source>
</evidence>
<dbReference type="OrthoDB" id="3830006at2759"/>
<evidence type="ECO:0000313" key="2">
    <source>
        <dbReference type="EMBL" id="KAF2706260.1"/>
    </source>
</evidence>
<dbReference type="AlphaFoldDB" id="A0A6G1K0K2"/>
<dbReference type="EMBL" id="MU005776">
    <property type="protein sequence ID" value="KAF2706260.1"/>
    <property type="molecule type" value="Genomic_DNA"/>
</dbReference>
<reference evidence="2" key="1">
    <citation type="journal article" date="2020" name="Stud. Mycol.">
        <title>101 Dothideomycetes genomes: a test case for predicting lifestyles and emergence of pathogens.</title>
        <authorList>
            <person name="Haridas S."/>
            <person name="Albert R."/>
            <person name="Binder M."/>
            <person name="Bloem J."/>
            <person name="Labutti K."/>
            <person name="Salamov A."/>
            <person name="Andreopoulos B."/>
            <person name="Baker S."/>
            <person name="Barry K."/>
            <person name="Bills G."/>
            <person name="Bluhm B."/>
            <person name="Cannon C."/>
            <person name="Castanera R."/>
            <person name="Culley D."/>
            <person name="Daum C."/>
            <person name="Ezra D."/>
            <person name="Gonzalez J."/>
            <person name="Henrissat B."/>
            <person name="Kuo A."/>
            <person name="Liang C."/>
            <person name="Lipzen A."/>
            <person name="Lutzoni F."/>
            <person name="Magnuson J."/>
            <person name="Mondo S."/>
            <person name="Nolan M."/>
            <person name="Ohm R."/>
            <person name="Pangilinan J."/>
            <person name="Park H.-J."/>
            <person name="Ramirez L."/>
            <person name="Alfaro M."/>
            <person name="Sun H."/>
            <person name="Tritt A."/>
            <person name="Yoshinaga Y."/>
            <person name="Zwiers L.-H."/>
            <person name="Turgeon B."/>
            <person name="Goodwin S."/>
            <person name="Spatafora J."/>
            <person name="Crous P."/>
            <person name="Grigoriev I."/>
        </authorList>
    </citation>
    <scope>NUCLEOTIDE SEQUENCE</scope>
    <source>
        <strain evidence="2">CBS 279.74</strain>
    </source>
</reference>
<feature type="compositionally biased region" description="Low complexity" evidence="1">
    <location>
        <begin position="46"/>
        <end position="61"/>
    </location>
</feature>
<gene>
    <name evidence="2" type="ORF">K504DRAFT_447973</name>
</gene>